<dbReference type="Proteomes" id="UP000650467">
    <property type="component" value="Unassembled WGS sequence"/>
</dbReference>
<comment type="caution">
    <text evidence="1">The sequence shown here is derived from an EMBL/GenBank/DDBJ whole genome shotgun (WGS) entry which is preliminary data.</text>
</comment>
<evidence type="ECO:0000313" key="2">
    <source>
        <dbReference type="Proteomes" id="UP000650467"/>
    </source>
</evidence>
<dbReference type="GO" id="GO:0071944">
    <property type="term" value="C:cell periphery"/>
    <property type="evidence" value="ECO:0007669"/>
    <property type="project" value="TreeGrafter"/>
</dbReference>
<protein>
    <submittedName>
        <fullName evidence="1">Uncharacterized protein</fullName>
    </submittedName>
</protein>
<reference evidence="1" key="1">
    <citation type="journal article" date="2020" name="bioRxiv">
        <title>Comparative genomics of Chlamydomonas.</title>
        <authorList>
            <person name="Craig R.J."/>
            <person name="Hasan A.R."/>
            <person name="Ness R.W."/>
            <person name="Keightley P.D."/>
        </authorList>
    </citation>
    <scope>NUCLEOTIDE SEQUENCE</scope>
    <source>
        <strain evidence="1">SAG 7.73</strain>
    </source>
</reference>
<accession>A0A835W7Z8</accession>
<name>A0A835W7Z8_CHLIN</name>
<dbReference type="AlphaFoldDB" id="A0A835W7Z8"/>
<organism evidence="1 2">
    <name type="scientific">Chlamydomonas incerta</name>
    <dbReference type="NCBI Taxonomy" id="51695"/>
    <lineage>
        <taxon>Eukaryota</taxon>
        <taxon>Viridiplantae</taxon>
        <taxon>Chlorophyta</taxon>
        <taxon>core chlorophytes</taxon>
        <taxon>Chlorophyceae</taxon>
        <taxon>CS clade</taxon>
        <taxon>Chlamydomonadales</taxon>
        <taxon>Chlamydomonadaceae</taxon>
        <taxon>Chlamydomonas</taxon>
    </lineage>
</organism>
<keyword evidence="2" id="KW-1185">Reference proteome</keyword>
<dbReference type="EMBL" id="JAEHOC010000004">
    <property type="protein sequence ID" value="KAG2442900.1"/>
    <property type="molecule type" value="Genomic_DNA"/>
</dbReference>
<dbReference type="GO" id="GO:0046513">
    <property type="term" value="P:ceramide biosynthetic process"/>
    <property type="evidence" value="ECO:0007669"/>
    <property type="project" value="TreeGrafter"/>
</dbReference>
<dbReference type="GO" id="GO:0030149">
    <property type="term" value="P:sphingolipid catabolic process"/>
    <property type="evidence" value="ECO:0007669"/>
    <property type="project" value="TreeGrafter"/>
</dbReference>
<dbReference type="OrthoDB" id="562065at2759"/>
<evidence type="ECO:0000313" key="1">
    <source>
        <dbReference type="EMBL" id="KAG2442900.1"/>
    </source>
</evidence>
<sequence>MAEGGCPFGGELVAAAAEGGSLEVLQLTLTERSRMHKWVEAAAMGACAGGQLGVLQQAHSYNPGTPEAAGAARAGQVAMLEHLLPLLAAKDAPGDARLRAREREGAPRWRAARLLVAITAGCPVEMLQRHYDRLWCCGAGQAAGSRQQDNDMDSERDMTASSLLAAAVDSPTPCWSAKLDFLLSRWGPQMAQEMLRGEREGIASDDGMRLGADMAEHAACWGQAEALHFPMSEAGARPNLRKVFDRAVYSSRRHGSPGHVAVLRLLRERGLALAPGDVVRASWGRATPERIQWLADVVDGMRGRGELDDEGARRLWTRVFTAAAATGASLPALQQLQALGAAIDLRAVADGGIQEVLAWAAAQLESAGELQAGTRFVGWYSNTGSDIGTFLWLAARGLQSLDDWLDGATDQSHVMRPTTFWVTQLWIQMRLQLPAVGPAAAAAAAAAVMRVQPTELGRTAAGQSASEVLVELIRRSQEPGRALPHQRAWLVRCKAALESAAAVAAT</sequence>
<dbReference type="GO" id="GO:0016020">
    <property type="term" value="C:membrane"/>
    <property type="evidence" value="ECO:0007669"/>
    <property type="project" value="TreeGrafter"/>
</dbReference>
<proteinExistence type="predicted"/>
<gene>
    <name evidence="1" type="ORF">HXX76_002976</name>
</gene>
<dbReference type="PANTHER" id="PTHR12393:SF6">
    <property type="entry name" value="SPHINGOMYELIN PHOSPHODIESTERASE 2"/>
    <property type="match status" value="1"/>
</dbReference>
<dbReference type="PANTHER" id="PTHR12393">
    <property type="entry name" value="SPHINGOMYELIN PHOSPHODIESTERASE RELATED"/>
    <property type="match status" value="1"/>
</dbReference>
<dbReference type="GO" id="GO:0005783">
    <property type="term" value="C:endoplasmic reticulum"/>
    <property type="evidence" value="ECO:0007669"/>
    <property type="project" value="TreeGrafter"/>
</dbReference>
<dbReference type="GO" id="GO:0004620">
    <property type="term" value="F:phospholipase activity"/>
    <property type="evidence" value="ECO:0007669"/>
    <property type="project" value="TreeGrafter"/>
</dbReference>